<dbReference type="EMBL" id="BMAU01021379">
    <property type="protein sequence ID" value="GFY27083.1"/>
    <property type="molecule type" value="Genomic_DNA"/>
</dbReference>
<accession>A0A8X6W2H0</accession>
<gene>
    <name evidence="1" type="primary">NCL1_08181</name>
    <name evidence="1" type="ORF">TNCV_2067041</name>
</gene>
<organism evidence="1 2">
    <name type="scientific">Trichonephila clavipes</name>
    <name type="common">Golden silk orbweaver</name>
    <name type="synonym">Nephila clavipes</name>
    <dbReference type="NCBI Taxonomy" id="2585209"/>
    <lineage>
        <taxon>Eukaryota</taxon>
        <taxon>Metazoa</taxon>
        <taxon>Ecdysozoa</taxon>
        <taxon>Arthropoda</taxon>
        <taxon>Chelicerata</taxon>
        <taxon>Arachnida</taxon>
        <taxon>Araneae</taxon>
        <taxon>Araneomorphae</taxon>
        <taxon>Entelegynae</taxon>
        <taxon>Araneoidea</taxon>
        <taxon>Nephilidae</taxon>
        <taxon>Trichonephila</taxon>
    </lineage>
</organism>
<dbReference type="Proteomes" id="UP000887159">
    <property type="component" value="Unassembled WGS sequence"/>
</dbReference>
<protein>
    <submittedName>
        <fullName evidence="1">Uncharacterized protein</fullName>
    </submittedName>
</protein>
<comment type="caution">
    <text evidence="1">The sequence shown here is derived from an EMBL/GenBank/DDBJ whole genome shotgun (WGS) entry which is preliminary data.</text>
</comment>
<evidence type="ECO:0000313" key="2">
    <source>
        <dbReference type="Proteomes" id="UP000887159"/>
    </source>
</evidence>
<proteinExistence type="predicted"/>
<evidence type="ECO:0000313" key="1">
    <source>
        <dbReference type="EMBL" id="GFY27083.1"/>
    </source>
</evidence>
<dbReference type="AlphaFoldDB" id="A0A8X6W2H0"/>
<reference evidence="1" key="1">
    <citation type="submission" date="2020-08" db="EMBL/GenBank/DDBJ databases">
        <title>Multicomponent nature underlies the extraordinary mechanical properties of spider dragline silk.</title>
        <authorList>
            <person name="Kono N."/>
            <person name="Nakamura H."/>
            <person name="Mori M."/>
            <person name="Yoshida Y."/>
            <person name="Ohtoshi R."/>
            <person name="Malay A.D."/>
            <person name="Moran D.A.P."/>
            <person name="Tomita M."/>
            <person name="Numata K."/>
            <person name="Arakawa K."/>
        </authorList>
    </citation>
    <scope>NUCLEOTIDE SEQUENCE</scope>
</reference>
<sequence length="147" mass="16505">MCAIFRRWVGVKGSTRNRSRDPKFPSARCFRMVRDDTRAPSECATSDWMAADELVGCTRAFLTMWRSSRQLVCRGRPEPGLRPWQLSGSGLELVAGASSVEVLASLKTRRAECLMRLKVLSLVWCSSLEREMSDQVSSSSLDESLKL</sequence>
<name>A0A8X6W2H0_TRICX</name>
<keyword evidence="2" id="KW-1185">Reference proteome</keyword>